<dbReference type="InterPro" id="IPR036047">
    <property type="entry name" value="F-box-like_dom_sf"/>
</dbReference>
<evidence type="ECO:0000259" key="2">
    <source>
        <dbReference type="PROSITE" id="PS50181"/>
    </source>
</evidence>
<dbReference type="OrthoDB" id="5579818at2759"/>
<sequence length="551" mass="61623">MTVSNRPCNLLVLLNTLPFTNFWRFLFYLDGITVARLSSCCRALRHRICADASLWKRLYHAHFLAGPHAAKELDFLYWCARDHVLGNGLPTDAAHQLASLNWYDLYRRRVCIERNWRHGNATRSLLSLPPMADVDGWVVSYSCSTAVLLSGSLSTGSSPAKHIVSLECSPSSSSSPASSSPSSSSPNTSHSRSLSASYAVSAAPPAPVIALATVKQQQQQQSSPHGNTIAAGPTQTIMSDRFVVTLSACFMERKARLEVRDRRTFQLKHVRQLPYKSMLRSIAGQWALLSCTERQADDTETRQLIVLNLERQTKHVKRVRTEWASMCLQQTSSDSAVVYTTRLDTVNYEGIDWATYKFTSAGLARRLQRGHVTIDDGEAIEYLCAHPLDASRVLLETRSGDDNRQLLVHTVAASAVTDLAADMEEVAEEQVAALLLQHGIDYQTGDRLFVERHDEAMLHYCRRQRSHHSRQRVHWPNAVKIQHLIGNLCIMHEWQNDASIRVVLVDIGSGQTIRTLGPYNAYNASTYLATSAMMVDNQCNKVDIIDYSVVL</sequence>
<dbReference type="Proteomes" id="UP000278143">
    <property type="component" value="Unassembled WGS sequence"/>
</dbReference>
<dbReference type="AlphaFoldDB" id="A0A4P9Z2W6"/>
<evidence type="ECO:0000256" key="1">
    <source>
        <dbReference type="SAM" id="MobiDB-lite"/>
    </source>
</evidence>
<protein>
    <recommendedName>
        <fullName evidence="2">F-box domain-containing protein</fullName>
    </recommendedName>
</protein>
<reference evidence="4" key="1">
    <citation type="journal article" date="2018" name="Nat. Microbiol.">
        <title>Leveraging single-cell genomics to expand the fungal tree of life.</title>
        <authorList>
            <person name="Ahrendt S.R."/>
            <person name="Quandt C.A."/>
            <person name="Ciobanu D."/>
            <person name="Clum A."/>
            <person name="Salamov A."/>
            <person name="Andreopoulos B."/>
            <person name="Cheng J.F."/>
            <person name="Woyke T."/>
            <person name="Pelin A."/>
            <person name="Henrissat B."/>
            <person name="Reynolds N.K."/>
            <person name="Benny G.L."/>
            <person name="Smith M.E."/>
            <person name="James T.Y."/>
            <person name="Grigoriev I.V."/>
        </authorList>
    </citation>
    <scope>NUCLEOTIDE SEQUENCE [LARGE SCALE GENOMIC DNA]</scope>
    <source>
        <strain evidence="4">Benny S71-1</strain>
    </source>
</reference>
<gene>
    <name evidence="3" type="ORF">SYNPS1DRAFT_27995</name>
</gene>
<evidence type="ECO:0000313" key="3">
    <source>
        <dbReference type="EMBL" id="RKP26312.1"/>
    </source>
</evidence>
<name>A0A4P9Z2W6_9FUNG</name>
<keyword evidence="4" id="KW-1185">Reference proteome</keyword>
<feature type="domain" description="F-box" evidence="2">
    <location>
        <begin position="11"/>
        <end position="58"/>
    </location>
</feature>
<accession>A0A4P9Z2W6</accession>
<evidence type="ECO:0000313" key="4">
    <source>
        <dbReference type="Proteomes" id="UP000278143"/>
    </source>
</evidence>
<dbReference type="EMBL" id="KZ989456">
    <property type="protein sequence ID" value="RKP26312.1"/>
    <property type="molecule type" value="Genomic_DNA"/>
</dbReference>
<feature type="region of interest" description="Disordered" evidence="1">
    <location>
        <begin position="171"/>
        <end position="191"/>
    </location>
</feature>
<feature type="region of interest" description="Disordered" evidence="1">
    <location>
        <begin position="213"/>
        <end position="232"/>
    </location>
</feature>
<dbReference type="InterPro" id="IPR001810">
    <property type="entry name" value="F-box_dom"/>
</dbReference>
<proteinExistence type="predicted"/>
<dbReference type="PROSITE" id="PS50181">
    <property type="entry name" value="FBOX"/>
    <property type="match status" value="1"/>
</dbReference>
<organism evidence="3 4">
    <name type="scientific">Syncephalis pseudoplumigaleata</name>
    <dbReference type="NCBI Taxonomy" id="1712513"/>
    <lineage>
        <taxon>Eukaryota</taxon>
        <taxon>Fungi</taxon>
        <taxon>Fungi incertae sedis</taxon>
        <taxon>Zoopagomycota</taxon>
        <taxon>Zoopagomycotina</taxon>
        <taxon>Zoopagomycetes</taxon>
        <taxon>Zoopagales</taxon>
        <taxon>Piptocephalidaceae</taxon>
        <taxon>Syncephalis</taxon>
    </lineage>
</organism>
<dbReference type="SUPFAM" id="SSF81383">
    <property type="entry name" value="F-box domain"/>
    <property type="match status" value="1"/>
</dbReference>
<dbReference type="Gene3D" id="1.20.1280.50">
    <property type="match status" value="1"/>
</dbReference>